<dbReference type="InterPro" id="IPR011991">
    <property type="entry name" value="ArsR-like_HTH"/>
</dbReference>
<name>A0ABU6JB74_9BURK</name>
<dbReference type="InterPro" id="IPR039422">
    <property type="entry name" value="MarR/SlyA-like"/>
</dbReference>
<dbReference type="PROSITE" id="PS50995">
    <property type="entry name" value="HTH_MARR_2"/>
    <property type="match status" value="1"/>
</dbReference>
<dbReference type="PRINTS" id="PR00598">
    <property type="entry name" value="HTHMARR"/>
</dbReference>
<dbReference type="PANTHER" id="PTHR33164:SF64">
    <property type="entry name" value="TRANSCRIPTIONAL REGULATOR SLYA"/>
    <property type="match status" value="1"/>
</dbReference>
<dbReference type="InterPro" id="IPR000835">
    <property type="entry name" value="HTH_MarR-typ"/>
</dbReference>
<gene>
    <name evidence="5" type="ORF">RY831_17100</name>
</gene>
<protein>
    <submittedName>
        <fullName evidence="5">MarR family transcriptional regulator</fullName>
    </submittedName>
</protein>
<dbReference type="Proteomes" id="UP001352263">
    <property type="component" value="Unassembled WGS sequence"/>
</dbReference>
<evidence type="ECO:0000256" key="3">
    <source>
        <dbReference type="ARBA" id="ARBA00023163"/>
    </source>
</evidence>
<dbReference type="RefSeq" id="WP_326507599.1">
    <property type="nucleotide sequence ID" value="NZ_JAWIIV010000014.1"/>
</dbReference>
<keyword evidence="3" id="KW-0804">Transcription</keyword>
<evidence type="ECO:0000256" key="1">
    <source>
        <dbReference type="ARBA" id="ARBA00023015"/>
    </source>
</evidence>
<accession>A0ABU6JB74</accession>
<evidence type="ECO:0000313" key="5">
    <source>
        <dbReference type="EMBL" id="MEC4720886.1"/>
    </source>
</evidence>
<evidence type="ECO:0000259" key="4">
    <source>
        <dbReference type="PROSITE" id="PS50995"/>
    </source>
</evidence>
<dbReference type="EMBL" id="JAWIIV010000014">
    <property type="protein sequence ID" value="MEC4720886.1"/>
    <property type="molecule type" value="Genomic_DNA"/>
</dbReference>
<dbReference type="SUPFAM" id="SSF46785">
    <property type="entry name" value="Winged helix' DNA-binding domain"/>
    <property type="match status" value="1"/>
</dbReference>
<dbReference type="SMART" id="SM00347">
    <property type="entry name" value="HTH_MARR"/>
    <property type="match status" value="1"/>
</dbReference>
<dbReference type="InterPro" id="IPR036388">
    <property type="entry name" value="WH-like_DNA-bd_sf"/>
</dbReference>
<reference evidence="5 6" key="1">
    <citation type="submission" date="2023-10" db="EMBL/GenBank/DDBJ databases">
        <title>Noviherbaspirillum sp. CPCC 100848 genome assembly.</title>
        <authorList>
            <person name="Li X.Y."/>
            <person name="Fang X.M."/>
        </authorList>
    </citation>
    <scope>NUCLEOTIDE SEQUENCE [LARGE SCALE GENOMIC DNA]</scope>
    <source>
        <strain evidence="5 6">CPCC 100848</strain>
    </source>
</reference>
<organism evidence="5 6">
    <name type="scientific">Noviherbaspirillum album</name>
    <dbReference type="NCBI Taxonomy" id="3080276"/>
    <lineage>
        <taxon>Bacteria</taxon>
        <taxon>Pseudomonadati</taxon>
        <taxon>Pseudomonadota</taxon>
        <taxon>Betaproteobacteria</taxon>
        <taxon>Burkholderiales</taxon>
        <taxon>Oxalobacteraceae</taxon>
        <taxon>Noviherbaspirillum</taxon>
    </lineage>
</organism>
<dbReference type="InterPro" id="IPR036390">
    <property type="entry name" value="WH_DNA-bd_sf"/>
</dbReference>
<dbReference type="Gene3D" id="1.10.10.10">
    <property type="entry name" value="Winged helix-like DNA-binding domain superfamily/Winged helix DNA-binding domain"/>
    <property type="match status" value="1"/>
</dbReference>
<dbReference type="Pfam" id="PF12802">
    <property type="entry name" value="MarR_2"/>
    <property type="match status" value="1"/>
</dbReference>
<feature type="domain" description="HTH marR-type" evidence="4">
    <location>
        <begin position="17"/>
        <end position="153"/>
    </location>
</feature>
<dbReference type="PANTHER" id="PTHR33164">
    <property type="entry name" value="TRANSCRIPTIONAL REGULATOR, MARR FAMILY"/>
    <property type="match status" value="1"/>
</dbReference>
<proteinExistence type="predicted"/>
<keyword evidence="1" id="KW-0805">Transcription regulation</keyword>
<evidence type="ECO:0000256" key="2">
    <source>
        <dbReference type="ARBA" id="ARBA00023125"/>
    </source>
</evidence>
<keyword evidence="6" id="KW-1185">Reference proteome</keyword>
<comment type="caution">
    <text evidence="5">The sequence shown here is derived from an EMBL/GenBank/DDBJ whole genome shotgun (WGS) entry which is preliminary data.</text>
</comment>
<sequence length="155" mass="17127">MKPIAKFIEMQPPGTIQEKFGVAIGDVSRAWRDKVTQRLKPTGLSQSRWTALLYLSRIDGGLAQSDLARMLGIEAPTVTRLVKQLEDAGWVTRLAPPEDARVKLVRLTPKAKRVVVRINAAISELRAETVGRLSDEQAQAGFDALQLLQKLIDDA</sequence>
<dbReference type="CDD" id="cd00090">
    <property type="entry name" value="HTH_ARSR"/>
    <property type="match status" value="1"/>
</dbReference>
<evidence type="ECO:0000313" key="6">
    <source>
        <dbReference type="Proteomes" id="UP001352263"/>
    </source>
</evidence>
<keyword evidence="2" id="KW-0238">DNA-binding</keyword>